<feature type="compositionally biased region" description="Pro residues" evidence="8">
    <location>
        <begin position="112"/>
        <end position="132"/>
    </location>
</feature>
<dbReference type="SUPFAM" id="SSF57716">
    <property type="entry name" value="Glucocorticoid receptor-like (DNA-binding domain)"/>
    <property type="match status" value="4"/>
</dbReference>
<dbReference type="CDD" id="cd09326">
    <property type="entry name" value="LIM_CRP_like"/>
    <property type="match status" value="2"/>
</dbReference>
<keyword evidence="6" id="KW-0539">Nucleus</keyword>
<dbReference type="GO" id="GO:0005737">
    <property type="term" value="C:cytoplasm"/>
    <property type="evidence" value="ECO:0007669"/>
    <property type="project" value="TreeGrafter"/>
</dbReference>
<dbReference type="PROSITE" id="PS50023">
    <property type="entry name" value="LIM_DOMAIN_2"/>
    <property type="match status" value="2"/>
</dbReference>
<dbReference type="PROSITE" id="PS00478">
    <property type="entry name" value="LIM_DOMAIN_1"/>
    <property type="match status" value="2"/>
</dbReference>
<proteinExistence type="predicted"/>
<feature type="domain" description="LIM zinc-binding" evidence="9">
    <location>
        <begin position="216"/>
        <end position="276"/>
    </location>
</feature>
<keyword evidence="4 7" id="KW-0862">Zinc</keyword>
<dbReference type="PANTHER" id="PTHR24215:SF35">
    <property type="entry name" value="MUSCLE LIM PROTEIN MLP84B"/>
    <property type="match status" value="1"/>
</dbReference>
<organism evidence="10">
    <name type="scientific">Lichtheimia ramosa</name>
    <dbReference type="NCBI Taxonomy" id="688394"/>
    <lineage>
        <taxon>Eukaryota</taxon>
        <taxon>Fungi</taxon>
        <taxon>Fungi incertae sedis</taxon>
        <taxon>Mucoromycota</taxon>
        <taxon>Mucoromycotina</taxon>
        <taxon>Mucoromycetes</taxon>
        <taxon>Mucorales</taxon>
        <taxon>Lichtheimiaceae</taxon>
        <taxon>Lichtheimia</taxon>
    </lineage>
</organism>
<evidence type="ECO:0000259" key="9">
    <source>
        <dbReference type="PROSITE" id="PS50023"/>
    </source>
</evidence>
<keyword evidence="2 7" id="KW-0479">Metal-binding</keyword>
<dbReference type="EMBL" id="LK023321">
    <property type="protein sequence ID" value="CDS06652.1"/>
    <property type="molecule type" value="Genomic_DNA"/>
</dbReference>
<reference evidence="10" key="1">
    <citation type="journal article" date="2014" name="Genome Announc.">
        <title>De novo whole-genome sequence and genome annotation of Lichtheimia ramosa.</title>
        <authorList>
            <person name="Linde J."/>
            <person name="Schwartze V."/>
            <person name="Binder U."/>
            <person name="Lass-Florl C."/>
            <person name="Voigt K."/>
            <person name="Horn F."/>
        </authorList>
    </citation>
    <scope>NUCLEOTIDE SEQUENCE</scope>
    <source>
        <strain evidence="10">JMRC FSU:6197</strain>
    </source>
</reference>
<name>A0A077WJ77_9FUNG</name>
<dbReference type="OrthoDB" id="8062037at2759"/>
<dbReference type="GO" id="GO:0046872">
    <property type="term" value="F:metal ion binding"/>
    <property type="evidence" value="ECO:0007669"/>
    <property type="project" value="UniProtKB-KW"/>
</dbReference>
<dbReference type="Pfam" id="PF00412">
    <property type="entry name" value="LIM"/>
    <property type="match status" value="2"/>
</dbReference>
<feature type="compositionally biased region" description="Low complexity" evidence="8">
    <location>
        <begin position="94"/>
        <end position="111"/>
    </location>
</feature>
<evidence type="ECO:0000256" key="1">
    <source>
        <dbReference type="ARBA" id="ARBA00004123"/>
    </source>
</evidence>
<feature type="region of interest" description="Disordered" evidence="8">
    <location>
        <begin position="87"/>
        <end position="195"/>
    </location>
</feature>
<protein>
    <recommendedName>
        <fullName evidence="9">LIM zinc-binding domain-containing protein</fullName>
    </recommendedName>
</protein>
<evidence type="ECO:0000256" key="8">
    <source>
        <dbReference type="SAM" id="MobiDB-lite"/>
    </source>
</evidence>
<dbReference type="GO" id="GO:0005634">
    <property type="term" value="C:nucleus"/>
    <property type="evidence" value="ECO:0007669"/>
    <property type="project" value="UniProtKB-SubCell"/>
</dbReference>
<dbReference type="InterPro" id="IPR001781">
    <property type="entry name" value="Znf_LIM"/>
</dbReference>
<dbReference type="GO" id="GO:0030036">
    <property type="term" value="P:actin cytoskeleton organization"/>
    <property type="evidence" value="ECO:0007669"/>
    <property type="project" value="TreeGrafter"/>
</dbReference>
<evidence type="ECO:0000256" key="5">
    <source>
        <dbReference type="ARBA" id="ARBA00023038"/>
    </source>
</evidence>
<evidence type="ECO:0000256" key="7">
    <source>
        <dbReference type="PROSITE-ProRule" id="PRU00125"/>
    </source>
</evidence>
<evidence type="ECO:0000256" key="2">
    <source>
        <dbReference type="ARBA" id="ARBA00022723"/>
    </source>
</evidence>
<dbReference type="SMART" id="SM00132">
    <property type="entry name" value="LIM"/>
    <property type="match status" value="2"/>
</dbReference>
<evidence type="ECO:0000256" key="6">
    <source>
        <dbReference type="ARBA" id="ARBA00023242"/>
    </source>
</evidence>
<comment type="subcellular location">
    <subcellularLocation>
        <location evidence="1">Nucleus</location>
    </subcellularLocation>
</comment>
<sequence>MPPRFGGAPLCQRCDKAVYMAEQVVGPGGPYHRTCLTCMECNKRLDSTSLTERDNQAYCRVCYNRKWGPKGYGFASGASFLSTESKTPREIMEEQQQQEQPVLSQSQQLPPQRTPTPPSSSSPQLPPRPTKPTSPSSSSSSTTGVPLSSFWSSRPTPPPPPTSSSTATHDIASTPSPAIPTSTKPATPPRPTVASKPAYLNTSYVPKKVNIAVQNDTCTKCGKAVYAAELALGAGNKYHKLCLKCIECGKLLSSTNMVDKDFDLYCRSCYTKLHGPKGWKPFIS</sequence>
<keyword evidence="3" id="KW-0677">Repeat</keyword>
<feature type="compositionally biased region" description="Polar residues" evidence="8">
    <location>
        <begin position="171"/>
        <end position="185"/>
    </location>
</feature>
<dbReference type="Gene3D" id="2.10.110.10">
    <property type="entry name" value="Cysteine Rich Protein"/>
    <property type="match status" value="2"/>
</dbReference>
<dbReference type="AlphaFoldDB" id="A0A077WJ77"/>
<evidence type="ECO:0000256" key="3">
    <source>
        <dbReference type="ARBA" id="ARBA00022737"/>
    </source>
</evidence>
<keyword evidence="5 7" id="KW-0440">LIM domain</keyword>
<evidence type="ECO:0000256" key="4">
    <source>
        <dbReference type="ARBA" id="ARBA00022833"/>
    </source>
</evidence>
<accession>A0A077WJ77</accession>
<evidence type="ECO:0000313" key="10">
    <source>
        <dbReference type="EMBL" id="CDS06652.1"/>
    </source>
</evidence>
<feature type="domain" description="LIM zinc-binding" evidence="9">
    <location>
        <begin position="9"/>
        <end position="69"/>
    </location>
</feature>
<dbReference type="PANTHER" id="PTHR24215">
    <property type="entry name" value="RHO-GTPASE-ACTIVATING PROTEIN LRG1"/>
    <property type="match status" value="1"/>
</dbReference>
<gene>
    <name evidence="10" type="ORF">LRAMOSA09179</name>
</gene>
<dbReference type="FunFam" id="2.10.110.10:FF:000001">
    <property type="entry name" value="Cysteine and glycine-rich protein 1"/>
    <property type="match status" value="2"/>
</dbReference>
<feature type="compositionally biased region" description="Low complexity" evidence="8">
    <location>
        <begin position="133"/>
        <end position="154"/>
    </location>
</feature>